<evidence type="ECO:0000256" key="4">
    <source>
        <dbReference type="ARBA" id="ARBA00022676"/>
    </source>
</evidence>
<dbReference type="InterPro" id="IPR002659">
    <property type="entry name" value="Glyco_trans_31"/>
</dbReference>
<comment type="pathway">
    <text evidence="2">Protein modification; protein glycosylation.</text>
</comment>
<evidence type="ECO:0000256" key="9">
    <source>
        <dbReference type="ARBA" id="ARBA00023034"/>
    </source>
</evidence>
<keyword evidence="12" id="KW-0325">Glycoprotein</keyword>
<dbReference type="FunFam" id="3.90.550.50:FF:000001">
    <property type="entry name" value="Hexosyltransferase"/>
    <property type="match status" value="1"/>
</dbReference>
<feature type="transmembrane region" description="Helical" evidence="13">
    <location>
        <begin position="46"/>
        <end position="64"/>
    </location>
</feature>
<evidence type="ECO:0000256" key="1">
    <source>
        <dbReference type="ARBA" id="ARBA00004323"/>
    </source>
</evidence>
<keyword evidence="5" id="KW-0808">Transferase</keyword>
<dbReference type="GO" id="GO:0000139">
    <property type="term" value="C:Golgi membrane"/>
    <property type="evidence" value="ECO:0007669"/>
    <property type="project" value="UniProtKB-SubCell"/>
</dbReference>
<keyword evidence="15" id="KW-1185">Reference proteome</keyword>
<keyword evidence="6 13" id="KW-0812">Transmembrane</keyword>
<evidence type="ECO:0000256" key="6">
    <source>
        <dbReference type="ARBA" id="ARBA00022692"/>
    </source>
</evidence>
<dbReference type="Proteomes" id="UP001295444">
    <property type="component" value="Chromosome 03"/>
</dbReference>
<dbReference type="Gene3D" id="3.90.550.50">
    <property type="match status" value="1"/>
</dbReference>
<dbReference type="GO" id="GO:0008499">
    <property type="term" value="F:N-acetyl-beta-D-glucosaminide beta-(1,3)-galactosyltransferase activity"/>
    <property type="evidence" value="ECO:0007669"/>
    <property type="project" value="TreeGrafter"/>
</dbReference>
<evidence type="ECO:0000256" key="7">
    <source>
        <dbReference type="ARBA" id="ARBA00022968"/>
    </source>
</evidence>
<evidence type="ECO:0000256" key="13">
    <source>
        <dbReference type="RuleBase" id="RU363063"/>
    </source>
</evidence>
<sequence length="378" mass="43809">MSVGRGAIDVLGVSSLSFRAEQSKGTKYKINYKHYLHANMVKDRRYRLCILLIFLPGLLFIFGMKTNFMNKRSVTQEHEKSNPFPEQTTIAKHLNSTTRHPLAPPYPYPYRFLINSQDKCLNRKPFLVILVISDCHDVAARNAIRQTWGNESNYINIDVVKVFLVGMSSIASGRIQTMLEEESETFGDIIQQDFLDKYYNLTIKSLMGFQWVTQFCPSARYVLKTDSDTFINVEYLVHQILFPEKPVRTNYFSGNIVANTGPLRGKAYKWYIPVEVYPNDTYPPYCSGPTYVFSVDMAKKIYDIAQIIKVIPMEDSFMGICLYHMNIPPTKPPKNVFVGGRIAYDHCKFQKLITVHHYQKEELINVWQDFWGNKTYKC</sequence>
<accession>A0AAD1RJU1</accession>
<dbReference type="GO" id="GO:0006493">
    <property type="term" value="P:protein O-linked glycosylation"/>
    <property type="evidence" value="ECO:0007669"/>
    <property type="project" value="TreeGrafter"/>
</dbReference>
<reference evidence="14" key="1">
    <citation type="submission" date="2022-03" db="EMBL/GenBank/DDBJ databases">
        <authorList>
            <person name="Alioto T."/>
            <person name="Alioto T."/>
            <person name="Gomez Garrido J."/>
        </authorList>
    </citation>
    <scope>NUCLEOTIDE SEQUENCE</scope>
</reference>
<dbReference type="GO" id="GO:0006629">
    <property type="term" value="P:lipid metabolic process"/>
    <property type="evidence" value="ECO:0007669"/>
    <property type="project" value="UniProtKB-KW"/>
</dbReference>
<evidence type="ECO:0000256" key="5">
    <source>
        <dbReference type="ARBA" id="ARBA00022679"/>
    </source>
</evidence>
<evidence type="ECO:0000256" key="11">
    <source>
        <dbReference type="ARBA" id="ARBA00023136"/>
    </source>
</evidence>
<dbReference type="PANTHER" id="PTHR11214">
    <property type="entry name" value="BETA-1,3-N-ACETYLGLUCOSAMINYLTRANSFERASE"/>
    <property type="match status" value="1"/>
</dbReference>
<keyword evidence="4 13" id="KW-0328">Glycosyltransferase</keyword>
<organism evidence="14 15">
    <name type="scientific">Pelobates cultripes</name>
    <name type="common">Western spadefoot toad</name>
    <dbReference type="NCBI Taxonomy" id="61616"/>
    <lineage>
        <taxon>Eukaryota</taxon>
        <taxon>Metazoa</taxon>
        <taxon>Chordata</taxon>
        <taxon>Craniata</taxon>
        <taxon>Vertebrata</taxon>
        <taxon>Euteleostomi</taxon>
        <taxon>Amphibia</taxon>
        <taxon>Batrachia</taxon>
        <taxon>Anura</taxon>
        <taxon>Pelobatoidea</taxon>
        <taxon>Pelobatidae</taxon>
        <taxon>Pelobates</taxon>
    </lineage>
</organism>
<evidence type="ECO:0000256" key="8">
    <source>
        <dbReference type="ARBA" id="ARBA00022989"/>
    </source>
</evidence>
<keyword evidence="11 13" id="KW-0472">Membrane</keyword>
<dbReference type="PANTHER" id="PTHR11214:SF151">
    <property type="entry name" value="HEXOSYLTRANSFERASE"/>
    <property type="match status" value="1"/>
</dbReference>
<keyword evidence="9 13" id="KW-0333">Golgi apparatus</keyword>
<dbReference type="EC" id="2.4.1.-" evidence="13"/>
<keyword evidence="8 13" id="KW-1133">Transmembrane helix</keyword>
<proteinExistence type="inferred from homology"/>
<name>A0AAD1RJU1_PELCU</name>
<dbReference type="EMBL" id="OW240914">
    <property type="protein sequence ID" value="CAH2273071.1"/>
    <property type="molecule type" value="Genomic_DNA"/>
</dbReference>
<comment type="similarity">
    <text evidence="3 13">Belongs to the glycosyltransferase 31 family.</text>
</comment>
<evidence type="ECO:0000256" key="10">
    <source>
        <dbReference type="ARBA" id="ARBA00023098"/>
    </source>
</evidence>
<evidence type="ECO:0000256" key="12">
    <source>
        <dbReference type="ARBA" id="ARBA00023180"/>
    </source>
</evidence>
<evidence type="ECO:0000313" key="14">
    <source>
        <dbReference type="EMBL" id="CAH2273071.1"/>
    </source>
</evidence>
<keyword evidence="7 13" id="KW-0735">Signal-anchor</keyword>
<comment type="subcellular location">
    <subcellularLocation>
        <location evidence="1 13">Golgi apparatus membrane</location>
        <topology evidence="1 13">Single-pass type II membrane protein</topology>
    </subcellularLocation>
</comment>
<evidence type="ECO:0000313" key="15">
    <source>
        <dbReference type="Proteomes" id="UP001295444"/>
    </source>
</evidence>
<gene>
    <name evidence="14" type="ORF">PECUL_23A013642</name>
</gene>
<dbReference type="Pfam" id="PF01762">
    <property type="entry name" value="Galactosyl_T"/>
    <property type="match status" value="1"/>
</dbReference>
<evidence type="ECO:0000256" key="3">
    <source>
        <dbReference type="ARBA" id="ARBA00008661"/>
    </source>
</evidence>
<protein>
    <recommendedName>
        <fullName evidence="13">Hexosyltransferase</fullName>
        <ecNumber evidence="13">2.4.1.-</ecNumber>
    </recommendedName>
</protein>
<evidence type="ECO:0000256" key="2">
    <source>
        <dbReference type="ARBA" id="ARBA00004922"/>
    </source>
</evidence>
<dbReference type="AlphaFoldDB" id="A0AAD1RJU1"/>
<keyword evidence="10" id="KW-0443">Lipid metabolism</keyword>